<dbReference type="EMBL" id="JACRSU010000003">
    <property type="protein sequence ID" value="MBC8541033.1"/>
    <property type="molecule type" value="Genomic_DNA"/>
</dbReference>
<feature type="signal peptide" evidence="1">
    <location>
        <begin position="1"/>
        <end position="18"/>
    </location>
</feature>
<feature type="chain" id="PRO_5038832124" evidence="1">
    <location>
        <begin position="19"/>
        <end position="104"/>
    </location>
</feature>
<name>A0A926DN58_9FIRM</name>
<dbReference type="PROSITE" id="PS51257">
    <property type="entry name" value="PROKAR_LIPOPROTEIN"/>
    <property type="match status" value="1"/>
</dbReference>
<dbReference type="AlphaFoldDB" id="A0A926DN58"/>
<evidence type="ECO:0000313" key="3">
    <source>
        <dbReference type="Proteomes" id="UP000611762"/>
    </source>
</evidence>
<comment type="caution">
    <text evidence="2">The sequence shown here is derived from an EMBL/GenBank/DDBJ whole genome shotgun (WGS) entry which is preliminary data.</text>
</comment>
<protein>
    <submittedName>
        <fullName evidence="2">Uncharacterized protein</fullName>
    </submittedName>
</protein>
<reference evidence="2" key="1">
    <citation type="submission" date="2020-08" db="EMBL/GenBank/DDBJ databases">
        <title>Genome public.</title>
        <authorList>
            <person name="Liu C."/>
            <person name="Sun Q."/>
        </authorList>
    </citation>
    <scope>NUCLEOTIDE SEQUENCE</scope>
    <source>
        <strain evidence="2">H8</strain>
    </source>
</reference>
<keyword evidence="1" id="KW-0732">Signal</keyword>
<organism evidence="2 3">
    <name type="scientific">Congzhengia minquanensis</name>
    <dbReference type="NCBI Taxonomy" id="2763657"/>
    <lineage>
        <taxon>Bacteria</taxon>
        <taxon>Bacillati</taxon>
        <taxon>Bacillota</taxon>
        <taxon>Clostridia</taxon>
        <taxon>Eubacteriales</taxon>
        <taxon>Oscillospiraceae</taxon>
        <taxon>Congzhengia</taxon>
    </lineage>
</organism>
<keyword evidence="3" id="KW-1185">Reference proteome</keyword>
<dbReference type="Proteomes" id="UP000611762">
    <property type="component" value="Unassembled WGS sequence"/>
</dbReference>
<gene>
    <name evidence="2" type="ORF">H8698_08625</name>
</gene>
<evidence type="ECO:0000256" key="1">
    <source>
        <dbReference type="SAM" id="SignalP"/>
    </source>
</evidence>
<dbReference type="RefSeq" id="WP_249312823.1">
    <property type="nucleotide sequence ID" value="NZ_JACRSU010000003.1"/>
</dbReference>
<accession>A0A926DN58</accession>
<sequence>MKKYLSLLLSCLLVFSFAACNQAEKASNADTPVTNGMQEAVNVQFPENFVLIEGGRFGQSLTAISKLVPSAAMRDALSVHYSGGSSLAQDISNWLKENYIAGNE</sequence>
<proteinExistence type="predicted"/>
<evidence type="ECO:0000313" key="2">
    <source>
        <dbReference type="EMBL" id="MBC8541033.1"/>
    </source>
</evidence>